<dbReference type="PROSITE" id="PS00885">
    <property type="entry name" value="EPSP_SYNTHASE_2"/>
    <property type="match status" value="1"/>
</dbReference>
<dbReference type="NCBIfam" id="TIGR01356">
    <property type="entry name" value="aroA"/>
    <property type="match status" value="1"/>
</dbReference>
<comment type="caution">
    <text evidence="7">Lacks conserved residue(s) required for the propagation of feature annotation.</text>
</comment>
<feature type="binding site" evidence="7">
    <location>
        <position position="24"/>
    </location>
    <ligand>
        <name>3-phosphoshikimate</name>
        <dbReference type="ChEBI" id="CHEBI:145989"/>
    </ligand>
</feature>
<feature type="binding site" evidence="7">
    <location>
        <position position="158"/>
    </location>
    <ligand>
        <name>3-phosphoshikimate</name>
        <dbReference type="ChEBI" id="CHEBI:145989"/>
    </ligand>
</feature>
<comment type="pathway">
    <text evidence="1 7">Metabolic intermediate biosynthesis; chorismate biosynthesis; chorismate from D-erythrose 4-phosphate and phosphoenolpyruvate: step 6/7.</text>
</comment>
<comment type="subunit">
    <text evidence="7">Monomer.</text>
</comment>
<keyword evidence="7" id="KW-0963">Cytoplasm</keyword>
<dbReference type="EMBL" id="JACJLA010000022">
    <property type="protein sequence ID" value="MBM6913515.1"/>
    <property type="molecule type" value="Genomic_DNA"/>
</dbReference>
<evidence type="ECO:0000256" key="2">
    <source>
        <dbReference type="ARBA" id="ARBA00009948"/>
    </source>
</evidence>
<dbReference type="Proteomes" id="UP000707138">
    <property type="component" value="Unassembled WGS sequence"/>
</dbReference>
<feature type="binding site" evidence="7">
    <location>
        <position position="88"/>
    </location>
    <ligand>
        <name>phosphoenolpyruvate</name>
        <dbReference type="ChEBI" id="CHEBI:58702"/>
    </ligand>
</feature>
<feature type="binding site" evidence="7">
    <location>
        <position position="157"/>
    </location>
    <ligand>
        <name>3-phosphoshikimate</name>
        <dbReference type="ChEBI" id="CHEBI:145989"/>
    </ligand>
</feature>
<feature type="binding site" evidence="7">
    <location>
        <position position="299"/>
    </location>
    <ligand>
        <name>3-phosphoshikimate</name>
        <dbReference type="ChEBI" id="CHEBI:145989"/>
    </ligand>
</feature>
<keyword evidence="3 7" id="KW-0028">Amino-acid biosynthesis</keyword>
<dbReference type="GO" id="GO:0003866">
    <property type="term" value="F:3-phosphoshikimate 1-carboxyvinyltransferase activity"/>
    <property type="evidence" value="ECO:0007669"/>
    <property type="project" value="UniProtKB-EC"/>
</dbReference>
<name>A0ABS2GIH6_9FIRM</name>
<dbReference type="PANTHER" id="PTHR21090">
    <property type="entry name" value="AROM/DEHYDROQUINATE SYNTHASE"/>
    <property type="match status" value="1"/>
</dbReference>
<feature type="binding site" evidence="7">
    <location>
        <position position="326"/>
    </location>
    <ligand>
        <name>3-phosphoshikimate</name>
        <dbReference type="ChEBI" id="CHEBI:145989"/>
    </ligand>
</feature>
<keyword evidence="4 7" id="KW-0808">Transferase</keyword>
<protein>
    <recommendedName>
        <fullName evidence="7">3-phosphoshikimate 1-carboxyvinyltransferase</fullName>
        <ecNumber evidence="7">2.5.1.19</ecNumber>
    </recommendedName>
    <alternativeName>
        <fullName evidence="7">5-enolpyruvylshikimate-3-phosphate synthase</fullName>
        <shortName evidence="7">EPSP synthase</shortName>
        <shortName evidence="7">EPSPS</shortName>
    </alternativeName>
</protein>
<proteinExistence type="inferred from homology"/>
<dbReference type="EC" id="2.5.1.19" evidence="7"/>
<evidence type="ECO:0000256" key="4">
    <source>
        <dbReference type="ARBA" id="ARBA00022679"/>
    </source>
</evidence>
<feature type="binding site" evidence="7">
    <location>
        <position position="398"/>
    </location>
    <ligand>
        <name>phosphoenolpyruvate</name>
        <dbReference type="ChEBI" id="CHEBI:58702"/>
    </ligand>
</feature>
<dbReference type="PIRSF" id="PIRSF000505">
    <property type="entry name" value="EPSPS"/>
    <property type="match status" value="1"/>
</dbReference>
<reference evidence="9 10" key="1">
    <citation type="journal article" date="2021" name="Sci. Rep.">
        <title>The distribution of antibiotic resistance genes in chicken gut microbiota commensals.</title>
        <authorList>
            <person name="Juricova H."/>
            <person name="Matiasovicova J."/>
            <person name="Kubasova T."/>
            <person name="Cejkova D."/>
            <person name="Rychlik I."/>
        </authorList>
    </citation>
    <scope>NUCLEOTIDE SEQUENCE [LARGE SCALE GENOMIC DNA]</scope>
    <source>
        <strain evidence="9 10">An537</strain>
    </source>
</reference>
<dbReference type="CDD" id="cd01556">
    <property type="entry name" value="EPSP_synthase"/>
    <property type="match status" value="1"/>
</dbReference>
<feature type="active site" description="Proton acceptor" evidence="7">
    <location>
        <position position="299"/>
    </location>
</feature>
<comment type="catalytic activity">
    <reaction evidence="6">
        <text>3-phosphoshikimate + phosphoenolpyruvate = 5-O-(1-carboxyvinyl)-3-phosphoshikimate + phosphate</text>
        <dbReference type="Rhea" id="RHEA:21256"/>
        <dbReference type="ChEBI" id="CHEBI:43474"/>
        <dbReference type="ChEBI" id="CHEBI:57701"/>
        <dbReference type="ChEBI" id="CHEBI:58702"/>
        <dbReference type="ChEBI" id="CHEBI:145989"/>
        <dbReference type="EC" id="2.5.1.19"/>
    </reaction>
    <physiologicalReaction direction="left-to-right" evidence="6">
        <dbReference type="Rhea" id="RHEA:21257"/>
    </physiologicalReaction>
</comment>
<dbReference type="InterPro" id="IPR006264">
    <property type="entry name" value="EPSP_synthase"/>
</dbReference>
<feature type="binding site" evidence="7">
    <location>
        <position position="330"/>
    </location>
    <ligand>
        <name>phosphoenolpyruvate</name>
        <dbReference type="ChEBI" id="CHEBI:58702"/>
    </ligand>
</feature>
<feature type="binding site" evidence="7">
    <location>
        <position position="184"/>
    </location>
    <ligand>
        <name>3-phosphoshikimate</name>
        <dbReference type="ChEBI" id="CHEBI:145989"/>
    </ligand>
</feature>
<evidence type="ECO:0000256" key="7">
    <source>
        <dbReference type="HAMAP-Rule" id="MF_00210"/>
    </source>
</evidence>
<keyword evidence="10" id="KW-1185">Reference proteome</keyword>
<sequence>MRTITAAIPGGTIKAIPAKAHAHRALMAAALADSASHIRFHRSSRDIDATIDSLCGLGATIERTEDGVRVHPITTPASPGQVRPHESGTTLRLLLPVAAALCRTTEVDAKGRLPQRPLEPLLGQMKAHGVTFSKDAPPFTMTGLLSGGTFSMAGNISSQFFSGLLLAAPLLGETTVISEGPLQSRDYVRLTIRVLQDFGVTVNVTGDTFHIPEGSHYHGVKDYAIEGDWSNGAIWLVATALTGQTFTVTGLTADSVQADRRSATIIEKAGTTLTYTDGGLTATGKATLPLNVDLEQCPDLLPILSILACGIEGRSRFYNGARLRLKESDRLAAMAEMITSLGGSVHIDGDTLYVDGTGRLTGGRAHCYNDHRLVMAGTLAALISDTPVTLSDSEAITKSYPQFFDDWQALGGNSYEL</sequence>
<evidence type="ECO:0000256" key="3">
    <source>
        <dbReference type="ARBA" id="ARBA00022605"/>
    </source>
</evidence>
<dbReference type="RefSeq" id="WP_205088389.1">
    <property type="nucleotide sequence ID" value="NZ_JACJLA010000022.1"/>
</dbReference>
<evidence type="ECO:0000256" key="6">
    <source>
        <dbReference type="ARBA" id="ARBA00044633"/>
    </source>
</evidence>
<feature type="binding site" evidence="7">
    <location>
        <position position="159"/>
    </location>
    <ligand>
        <name>3-phosphoshikimate</name>
        <dbReference type="ChEBI" id="CHEBI:145989"/>
    </ligand>
</feature>
<evidence type="ECO:0000256" key="1">
    <source>
        <dbReference type="ARBA" id="ARBA00004811"/>
    </source>
</evidence>
<evidence type="ECO:0000313" key="9">
    <source>
        <dbReference type="EMBL" id="MBM6913515.1"/>
    </source>
</evidence>
<comment type="function">
    <text evidence="7">Catalyzes the transfer of the enolpyruvyl moiety of phosphoenolpyruvate (PEP) to the 5-hydroxyl of shikimate-3-phosphate (S3P) to produce enolpyruvyl shikimate-3-phosphate and inorganic phosphate.</text>
</comment>
<dbReference type="InterPro" id="IPR013792">
    <property type="entry name" value="RNA3'P_cycl/enolpyr_Trfase_a/b"/>
</dbReference>
<dbReference type="SUPFAM" id="SSF55205">
    <property type="entry name" value="EPT/RTPC-like"/>
    <property type="match status" value="1"/>
</dbReference>
<dbReference type="PANTHER" id="PTHR21090:SF5">
    <property type="entry name" value="PENTAFUNCTIONAL AROM POLYPEPTIDE"/>
    <property type="match status" value="1"/>
</dbReference>
<dbReference type="Pfam" id="PF00275">
    <property type="entry name" value="EPSP_synthase"/>
    <property type="match status" value="1"/>
</dbReference>
<feature type="binding site" evidence="7">
    <location>
        <position position="116"/>
    </location>
    <ligand>
        <name>phosphoenolpyruvate</name>
        <dbReference type="ChEBI" id="CHEBI:58702"/>
    </ligand>
</feature>
<evidence type="ECO:0000259" key="8">
    <source>
        <dbReference type="Pfam" id="PF00275"/>
    </source>
</evidence>
<gene>
    <name evidence="7 9" type="primary">aroA</name>
    <name evidence="9" type="ORF">H6A01_09320</name>
</gene>
<dbReference type="HAMAP" id="MF_00210">
    <property type="entry name" value="EPSP_synth"/>
    <property type="match status" value="1"/>
</dbReference>
<comment type="subcellular location">
    <subcellularLocation>
        <location evidence="7">Cytoplasm</location>
    </subcellularLocation>
</comment>
<evidence type="ECO:0000313" key="10">
    <source>
        <dbReference type="Proteomes" id="UP000707138"/>
    </source>
</evidence>
<feature type="binding site" evidence="7">
    <location>
        <position position="19"/>
    </location>
    <ligand>
        <name>phosphoenolpyruvate</name>
        <dbReference type="ChEBI" id="CHEBI:58702"/>
    </ligand>
</feature>
<dbReference type="InterPro" id="IPR023193">
    <property type="entry name" value="EPSP_synthase_CS"/>
</dbReference>
<feature type="binding site" evidence="7">
    <location>
        <position position="19"/>
    </location>
    <ligand>
        <name>3-phosphoshikimate</name>
        <dbReference type="ChEBI" id="CHEBI:145989"/>
    </ligand>
</feature>
<dbReference type="Gene3D" id="3.65.10.10">
    <property type="entry name" value="Enolpyruvate transferase domain"/>
    <property type="match status" value="2"/>
</dbReference>
<comment type="caution">
    <text evidence="9">The sequence shown here is derived from an EMBL/GenBank/DDBJ whole genome shotgun (WGS) entry which is preliminary data.</text>
</comment>
<dbReference type="InterPro" id="IPR036968">
    <property type="entry name" value="Enolpyruvate_Tfrase_sf"/>
</dbReference>
<dbReference type="InterPro" id="IPR001986">
    <property type="entry name" value="Enolpyruvate_Tfrase_dom"/>
</dbReference>
<feature type="binding site" evidence="7">
    <location>
        <position position="159"/>
    </location>
    <ligand>
        <name>phosphoenolpyruvate</name>
        <dbReference type="ChEBI" id="CHEBI:58702"/>
    </ligand>
</feature>
<accession>A0ABS2GIH6</accession>
<comment type="similarity">
    <text evidence="2 7">Belongs to the EPSP synthase family.</text>
</comment>
<evidence type="ECO:0000256" key="5">
    <source>
        <dbReference type="ARBA" id="ARBA00023141"/>
    </source>
</evidence>
<organism evidence="9 10">
    <name type="scientific">Veillonella magna</name>
    <dbReference type="NCBI Taxonomy" id="464322"/>
    <lineage>
        <taxon>Bacteria</taxon>
        <taxon>Bacillati</taxon>
        <taxon>Bacillota</taxon>
        <taxon>Negativicutes</taxon>
        <taxon>Veillonellales</taxon>
        <taxon>Veillonellaceae</taxon>
        <taxon>Veillonella</taxon>
    </lineage>
</organism>
<feature type="binding site" evidence="7">
    <location>
        <position position="372"/>
    </location>
    <ligand>
        <name>phosphoenolpyruvate</name>
        <dbReference type="ChEBI" id="CHEBI:58702"/>
    </ligand>
</feature>
<keyword evidence="5 7" id="KW-0057">Aromatic amino acid biosynthesis</keyword>
<feature type="domain" description="Enolpyruvate transferase" evidence="8">
    <location>
        <begin position="11"/>
        <end position="407"/>
    </location>
</feature>